<keyword evidence="7" id="KW-0626">Porin</keyword>
<dbReference type="Pfam" id="PF13505">
    <property type="entry name" value="OMP_b-brl"/>
    <property type="match status" value="1"/>
</dbReference>
<dbReference type="PANTHER" id="PTHR30329">
    <property type="entry name" value="STATOR ELEMENT OF FLAGELLAR MOTOR COMPLEX"/>
    <property type="match status" value="1"/>
</dbReference>
<comment type="caution">
    <text evidence="14">The sequence shown here is derived from an EMBL/GenBank/DDBJ whole genome shotgun (WGS) entry which is preliminary data.</text>
</comment>
<keyword evidence="2" id="KW-0813">Transport</keyword>
<feature type="domain" description="OmpA-like" evidence="13">
    <location>
        <begin position="341"/>
        <end position="457"/>
    </location>
</feature>
<dbReference type="EMBL" id="JBHULH010000001">
    <property type="protein sequence ID" value="MFD2566608.1"/>
    <property type="molecule type" value="Genomic_DNA"/>
</dbReference>
<dbReference type="Proteomes" id="UP001597508">
    <property type="component" value="Unassembled WGS sequence"/>
</dbReference>
<sequence>MKQLKLAVIALFTLVAVSSANAQDSNNPWAFSLGVNVVDFRGDKGLENIAKDFLGSSDWNFLSSISRITAEKYLDKGFTLQGAMSLNEIQNFKEQNDTNNARYYAFDVNVKYDLNNLVGDTSWFDPYVLLGGGYTYLDFQAEDQREGTLNIGYGFNFWLDENIGINYQATVKKEFADKVPDHFQQSLGVVFRFGGKDTDGDGVYDKDDACPDVAGLKEFNGCPDSDGDGIKDGDDACPNVAGLAALNGCPDSDGDGIADKDDMCPNDKGTKANNGCPDTDGDGVVDKDDKCATVAGPAANGGCPWPDTDGDGVLDKDDNCKNEAGPASNNGCPEPVISEVAEKKIGEFAKTILFNSGRATFKKGVSEKLDGIVTIMKEFPKATFVVEGHTDSTGSDKINDKLSAKRAAAVKDYLVKNGIDASRLDSKGFGSKNPIDTNDTRAGRANNRRVEIKVTNE</sequence>
<dbReference type="InterPro" id="IPR027385">
    <property type="entry name" value="Beta-barrel_OMP"/>
</dbReference>
<evidence type="ECO:0000256" key="4">
    <source>
        <dbReference type="ARBA" id="ARBA00022692"/>
    </source>
</evidence>
<dbReference type="RefSeq" id="WP_379665313.1">
    <property type="nucleotide sequence ID" value="NZ_JBHULH010000001.1"/>
</dbReference>
<dbReference type="PROSITE" id="PS51123">
    <property type="entry name" value="OMPA_2"/>
    <property type="match status" value="1"/>
</dbReference>
<protein>
    <submittedName>
        <fullName evidence="14">OmpA family protein</fullName>
    </submittedName>
</protein>
<evidence type="ECO:0000256" key="11">
    <source>
        <dbReference type="SAM" id="MobiDB-lite"/>
    </source>
</evidence>
<dbReference type="InterPro" id="IPR006664">
    <property type="entry name" value="OMP_bac"/>
</dbReference>
<dbReference type="InterPro" id="IPR036737">
    <property type="entry name" value="OmpA-like_sf"/>
</dbReference>
<evidence type="ECO:0000256" key="6">
    <source>
        <dbReference type="ARBA" id="ARBA00023065"/>
    </source>
</evidence>
<keyword evidence="8 10" id="KW-0472">Membrane</keyword>
<gene>
    <name evidence="14" type="ORF">ACFSRZ_04445</name>
</gene>
<keyword evidence="9" id="KW-0998">Cell outer membrane</keyword>
<evidence type="ECO:0000313" key="15">
    <source>
        <dbReference type="Proteomes" id="UP001597508"/>
    </source>
</evidence>
<evidence type="ECO:0000256" key="3">
    <source>
        <dbReference type="ARBA" id="ARBA00022452"/>
    </source>
</evidence>
<comment type="subcellular location">
    <subcellularLocation>
        <location evidence="1">Cell outer membrane</location>
        <topology evidence="1">Multi-pass membrane protein</topology>
    </subcellularLocation>
</comment>
<feature type="signal peptide" evidence="12">
    <location>
        <begin position="1"/>
        <end position="22"/>
    </location>
</feature>
<dbReference type="Pfam" id="PF02412">
    <property type="entry name" value="TSP_3"/>
    <property type="match status" value="3"/>
</dbReference>
<keyword evidence="6" id="KW-0406">Ion transport</keyword>
<dbReference type="InterPro" id="IPR011250">
    <property type="entry name" value="OMP/PagP_B-barrel"/>
</dbReference>
<evidence type="ECO:0000256" key="8">
    <source>
        <dbReference type="ARBA" id="ARBA00023136"/>
    </source>
</evidence>
<accession>A0ABW5LRL0</accession>
<evidence type="ECO:0000256" key="5">
    <source>
        <dbReference type="ARBA" id="ARBA00022729"/>
    </source>
</evidence>
<feature type="compositionally biased region" description="Basic and acidic residues" evidence="11">
    <location>
        <begin position="438"/>
        <end position="457"/>
    </location>
</feature>
<keyword evidence="3" id="KW-1134">Transmembrane beta strand</keyword>
<dbReference type="InterPro" id="IPR050330">
    <property type="entry name" value="Bact_OuterMem_StrucFunc"/>
</dbReference>
<dbReference type="PRINTS" id="PR01021">
    <property type="entry name" value="OMPADOMAIN"/>
</dbReference>
<keyword evidence="5 12" id="KW-0732">Signal</keyword>
<evidence type="ECO:0000313" key="14">
    <source>
        <dbReference type="EMBL" id="MFD2566608.1"/>
    </source>
</evidence>
<evidence type="ECO:0000256" key="2">
    <source>
        <dbReference type="ARBA" id="ARBA00022448"/>
    </source>
</evidence>
<dbReference type="InterPro" id="IPR003367">
    <property type="entry name" value="Thrombospondin_3-like_rpt"/>
</dbReference>
<evidence type="ECO:0000256" key="7">
    <source>
        <dbReference type="ARBA" id="ARBA00023114"/>
    </source>
</evidence>
<keyword evidence="15" id="KW-1185">Reference proteome</keyword>
<dbReference type="InterPro" id="IPR006690">
    <property type="entry name" value="OMPA-like_CS"/>
</dbReference>
<evidence type="ECO:0000256" key="1">
    <source>
        <dbReference type="ARBA" id="ARBA00004571"/>
    </source>
</evidence>
<dbReference type="CDD" id="cd07185">
    <property type="entry name" value="OmpA_C-like"/>
    <property type="match status" value="1"/>
</dbReference>
<name>A0ABW5LRL0_9FLAO</name>
<dbReference type="PANTHER" id="PTHR30329:SF21">
    <property type="entry name" value="LIPOPROTEIN YIAD-RELATED"/>
    <property type="match status" value="1"/>
</dbReference>
<proteinExistence type="predicted"/>
<evidence type="ECO:0000256" key="9">
    <source>
        <dbReference type="ARBA" id="ARBA00023237"/>
    </source>
</evidence>
<dbReference type="InterPro" id="IPR028974">
    <property type="entry name" value="TSP_type-3_rpt"/>
</dbReference>
<dbReference type="SUPFAM" id="SSF103088">
    <property type="entry name" value="OmpA-like"/>
    <property type="match status" value="1"/>
</dbReference>
<organism evidence="14 15">
    <name type="scientific">Pseudotenacibaculum haliotis</name>
    <dbReference type="NCBI Taxonomy" id="1862138"/>
    <lineage>
        <taxon>Bacteria</taxon>
        <taxon>Pseudomonadati</taxon>
        <taxon>Bacteroidota</taxon>
        <taxon>Flavobacteriia</taxon>
        <taxon>Flavobacteriales</taxon>
        <taxon>Flavobacteriaceae</taxon>
        <taxon>Pseudotenacibaculum</taxon>
    </lineage>
</organism>
<dbReference type="InterPro" id="IPR006665">
    <property type="entry name" value="OmpA-like"/>
</dbReference>
<evidence type="ECO:0000256" key="12">
    <source>
        <dbReference type="SAM" id="SignalP"/>
    </source>
</evidence>
<dbReference type="Gene3D" id="3.30.1330.60">
    <property type="entry name" value="OmpA-like domain"/>
    <property type="match status" value="1"/>
</dbReference>
<dbReference type="Gene3D" id="4.10.1080.10">
    <property type="entry name" value="TSP type-3 repeat"/>
    <property type="match status" value="1"/>
</dbReference>
<dbReference type="Pfam" id="PF00691">
    <property type="entry name" value="OmpA"/>
    <property type="match status" value="1"/>
</dbReference>
<feature type="chain" id="PRO_5046519575" evidence="12">
    <location>
        <begin position="23"/>
        <end position="457"/>
    </location>
</feature>
<evidence type="ECO:0000259" key="13">
    <source>
        <dbReference type="PROSITE" id="PS51123"/>
    </source>
</evidence>
<reference evidence="15" key="1">
    <citation type="journal article" date="2019" name="Int. J. Syst. Evol. Microbiol.">
        <title>The Global Catalogue of Microorganisms (GCM) 10K type strain sequencing project: providing services to taxonomists for standard genome sequencing and annotation.</title>
        <authorList>
            <consortium name="The Broad Institute Genomics Platform"/>
            <consortium name="The Broad Institute Genome Sequencing Center for Infectious Disease"/>
            <person name="Wu L."/>
            <person name="Ma J."/>
        </authorList>
    </citation>
    <scope>NUCLEOTIDE SEQUENCE [LARGE SCALE GENOMIC DNA]</scope>
    <source>
        <strain evidence="15">KCTC 52127</strain>
    </source>
</reference>
<evidence type="ECO:0000256" key="10">
    <source>
        <dbReference type="PROSITE-ProRule" id="PRU00473"/>
    </source>
</evidence>
<dbReference type="PROSITE" id="PS01068">
    <property type="entry name" value="OMPA_1"/>
    <property type="match status" value="1"/>
</dbReference>
<dbReference type="SUPFAM" id="SSF103647">
    <property type="entry name" value="TSP type-3 repeat"/>
    <property type="match status" value="1"/>
</dbReference>
<keyword evidence="4" id="KW-0812">Transmembrane</keyword>
<feature type="region of interest" description="Disordered" evidence="11">
    <location>
        <begin position="422"/>
        <end position="457"/>
    </location>
</feature>
<dbReference type="SUPFAM" id="SSF56925">
    <property type="entry name" value="OMPA-like"/>
    <property type="match status" value="1"/>
</dbReference>